<proteinExistence type="predicted"/>
<dbReference type="Proteomes" id="UP000604825">
    <property type="component" value="Unassembled WGS sequence"/>
</dbReference>
<comment type="caution">
    <text evidence="2">The sequence shown here is derived from an EMBL/GenBank/DDBJ whole genome shotgun (WGS) entry which is preliminary data.</text>
</comment>
<keyword evidence="3" id="KW-1185">Reference proteome</keyword>
<reference evidence="2" key="1">
    <citation type="submission" date="2020-10" db="EMBL/GenBank/DDBJ databases">
        <authorList>
            <person name="Han B."/>
            <person name="Lu T."/>
            <person name="Zhao Q."/>
            <person name="Huang X."/>
            <person name="Zhao Y."/>
        </authorList>
    </citation>
    <scope>NUCLEOTIDE SEQUENCE</scope>
</reference>
<gene>
    <name evidence="2" type="ORF">NCGR_LOCUS36379</name>
</gene>
<organism evidence="2 3">
    <name type="scientific">Miscanthus lutarioriparius</name>
    <dbReference type="NCBI Taxonomy" id="422564"/>
    <lineage>
        <taxon>Eukaryota</taxon>
        <taxon>Viridiplantae</taxon>
        <taxon>Streptophyta</taxon>
        <taxon>Embryophyta</taxon>
        <taxon>Tracheophyta</taxon>
        <taxon>Spermatophyta</taxon>
        <taxon>Magnoliopsida</taxon>
        <taxon>Liliopsida</taxon>
        <taxon>Poales</taxon>
        <taxon>Poaceae</taxon>
        <taxon>PACMAD clade</taxon>
        <taxon>Panicoideae</taxon>
        <taxon>Andropogonodae</taxon>
        <taxon>Andropogoneae</taxon>
        <taxon>Saccharinae</taxon>
        <taxon>Miscanthus</taxon>
    </lineage>
</organism>
<name>A0A811PXG2_9POAL</name>
<feature type="compositionally biased region" description="Low complexity" evidence="1">
    <location>
        <begin position="107"/>
        <end position="121"/>
    </location>
</feature>
<evidence type="ECO:0000256" key="1">
    <source>
        <dbReference type="SAM" id="MobiDB-lite"/>
    </source>
</evidence>
<evidence type="ECO:0000313" key="2">
    <source>
        <dbReference type="EMBL" id="CAD6252731.1"/>
    </source>
</evidence>
<feature type="region of interest" description="Disordered" evidence="1">
    <location>
        <begin position="72"/>
        <end position="131"/>
    </location>
</feature>
<dbReference type="AlphaFoldDB" id="A0A811PXG2"/>
<evidence type="ECO:0000313" key="3">
    <source>
        <dbReference type="Proteomes" id="UP000604825"/>
    </source>
</evidence>
<accession>A0A811PXG2</accession>
<sequence>MLLPCKLALPEPGHTGPLWAATLAERHTALATVLGGEERCGSEQSIGRECSRWLGLMIKQVPKLNLSKVPGCVPSLPHRPRPRTAKSKLPPHSSSPNTRHYSRGRPRALAAATSAPHAPAATVVRPRHRLPRRRGPARAACAHPLCCGGSRRGRACAWSTSCGSAAPASVSTPSPYSRDPVDELVLPVAARPGLPPAGAETWIRISGIEGKGRTGLPVLGVQGDGKMNRSSGYAMSS</sequence>
<dbReference type="EMBL" id="CAJGYO010000009">
    <property type="protein sequence ID" value="CAD6252731.1"/>
    <property type="molecule type" value="Genomic_DNA"/>
</dbReference>
<protein>
    <submittedName>
        <fullName evidence="2">Uncharacterized protein</fullName>
    </submittedName>
</protein>